<accession>A0A016WSV5</accession>
<dbReference type="AlphaFoldDB" id="A0A016WSV5"/>
<proteinExistence type="predicted"/>
<name>A0A016WSV5_9BILA</name>
<gene>
    <name evidence="1" type="primary">Acey_s0512.g2749</name>
    <name evidence="1" type="ORF">Y032_0512g2749</name>
</gene>
<dbReference type="Proteomes" id="UP000024635">
    <property type="component" value="Unassembled WGS sequence"/>
</dbReference>
<sequence>MKQQHRRPHHPGGLPLRLEKLICAQVAQQQKGAEEECHRIIREIKDDKALYEKYEREYKKNPVMIEFCKKELHKKYC</sequence>
<organism evidence="1 2">
    <name type="scientific">Ancylostoma ceylanicum</name>
    <dbReference type="NCBI Taxonomy" id="53326"/>
    <lineage>
        <taxon>Eukaryota</taxon>
        <taxon>Metazoa</taxon>
        <taxon>Ecdysozoa</taxon>
        <taxon>Nematoda</taxon>
        <taxon>Chromadorea</taxon>
        <taxon>Rhabditida</taxon>
        <taxon>Rhabditina</taxon>
        <taxon>Rhabditomorpha</taxon>
        <taxon>Strongyloidea</taxon>
        <taxon>Ancylostomatidae</taxon>
        <taxon>Ancylostomatinae</taxon>
        <taxon>Ancylostoma</taxon>
    </lineage>
</organism>
<evidence type="ECO:0000313" key="1">
    <source>
        <dbReference type="EMBL" id="EYC42904.1"/>
    </source>
</evidence>
<dbReference type="EMBL" id="JARK01000112">
    <property type="protein sequence ID" value="EYC42904.1"/>
    <property type="molecule type" value="Genomic_DNA"/>
</dbReference>
<protein>
    <submittedName>
        <fullName evidence="1">Uncharacterized protein</fullName>
    </submittedName>
</protein>
<comment type="caution">
    <text evidence="1">The sequence shown here is derived from an EMBL/GenBank/DDBJ whole genome shotgun (WGS) entry which is preliminary data.</text>
</comment>
<reference evidence="2" key="1">
    <citation type="journal article" date="2015" name="Nat. Genet.">
        <title>The genome and transcriptome of the zoonotic hookworm Ancylostoma ceylanicum identify infection-specific gene families.</title>
        <authorList>
            <person name="Schwarz E.M."/>
            <person name="Hu Y."/>
            <person name="Antoshechkin I."/>
            <person name="Miller M.M."/>
            <person name="Sternberg P.W."/>
            <person name="Aroian R.V."/>
        </authorList>
    </citation>
    <scope>NUCLEOTIDE SEQUENCE</scope>
    <source>
        <strain evidence="2">HY135</strain>
    </source>
</reference>
<evidence type="ECO:0000313" key="2">
    <source>
        <dbReference type="Proteomes" id="UP000024635"/>
    </source>
</evidence>
<keyword evidence="2" id="KW-1185">Reference proteome</keyword>